<name>A0AAV4GCP9_9GAST</name>
<keyword evidence="2" id="KW-1185">Reference proteome</keyword>
<sequence length="68" mass="7669">MGDHCVASETSAPAMQLDTRPARLTSFFTRATNCRLSPQPRENWIARGSRTEMNCRYLANQHGTQQTV</sequence>
<dbReference type="Proteomes" id="UP000762676">
    <property type="component" value="Unassembled WGS sequence"/>
</dbReference>
<gene>
    <name evidence="1" type="ORF">ElyMa_000634700</name>
</gene>
<evidence type="ECO:0000313" key="2">
    <source>
        <dbReference type="Proteomes" id="UP000762676"/>
    </source>
</evidence>
<reference evidence="1 2" key="1">
    <citation type="journal article" date="2021" name="Elife">
        <title>Chloroplast acquisition without the gene transfer in kleptoplastic sea slugs, Plakobranchus ocellatus.</title>
        <authorList>
            <person name="Maeda T."/>
            <person name="Takahashi S."/>
            <person name="Yoshida T."/>
            <person name="Shimamura S."/>
            <person name="Takaki Y."/>
            <person name="Nagai Y."/>
            <person name="Toyoda A."/>
            <person name="Suzuki Y."/>
            <person name="Arimoto A."/>
            <person name="Ishii H."/>
            <person name="Satoh N."/>
            <person name="Nishiyama T."/>
            <person name="Hasebe M."/>
            <person name="Maruyama T."/>
            <person name="Minagawa J."/>
            <person name="Obokata J."/>
            <person name="Shigenobu S."/>
        </authorList>
    </citation>
    <scope>NUCLEOTIDE SEQUENCE [LARGE SCALE GENOMIC DNA]</scope>
</reference>
<accession>A0AAV4GCP9</accession>
<evidence type="ECO:0008006" key="3">
    <source>
        <dbReference type="Google" id="ProtNLM"/>
    </source>
</evidence>
<dbReference type="EMBL" id="BMAT01001291">
    <property type="protein sequence ID" value="GFR82773.1"/>
    <property type="molecule type" value="Genomic_DNA"/>
</dbReference>
<protein>
    <recommendedName>
        <fullName evidence="3">Sema domain-containing protein</fullName>
    </recommendedName>
</protein>
<proteinExistence type="predicted"/>
<organism evidence="1 2">
    <name type="scientific">Elysia marginata</name>
    <dbReference type="NCBI Taxonomy" id="1093978"/>
    <lineage>
        <taxon>Eukaryota</taxon>
        <taxon>Metazoa</taxon>
        <taxon>Spiralia</taxon>
        <taxon>Lophotrochozoa</taxon>
        <taxon>Mollusca</taxon>
        <taxon>Gastropoda</taxon>
        <taxon>Heterobranchia</taxon>
        <taxon>Euthyneura</taxon>
        <taxon>Panpulmonata</taxon>
        <taxon>Sacoglossa</taxon>
        <taxon>Placobranchoidea</taxon>
        <taxon>Plakobranchidae</taxon>
        <taxon>Elysia</taxon>
    </lineage>
</organism>
<evidence type="ECO:0000313" key="1">
    <source>
        <dbReference type="EMBL" id="GFR82773.1"/>
    </source>
</evidence>
<dbReference type="AlphaFoldDB" id="A0AAV4GCP9"/>
<comment type="caution">
    <text evidence="1">The sequence shown here is derived from an EMBL/GenBank/DDBJ whole genome shotgun (WGS) entry which is preliminary data.</text>
</comment>